<feature type="domain" description="VOC" evidence="1">
    <location>
        <begin position="55"/>
        <end position="178"/>
    </location>
</feature>
<dbReference type="PANTHER" id="PTHR33993:SF14">
    <property type="entry name" value="GB|AAF24581.1"/>
    <property type="match status" value="1"/>
</dbReference>
<feature type="domain" description="VOC" evidence="1">
    <location>
        <begin position="190"/>
        <end position="292"/>
    </location>
</feature>
<evidence type="ECO:0000313" key="3">
    <source>
        <dbReference type="Proteomes" id="UP000680750"/>
    </source>
</evidence>
<protein>
    <submittedName>
        <fullName evidence="2">Glyoxalase</fullName>
    </submittedName>
</protein>
<dbReference type="OrthoDB" id="9793039at2"/>
<dbReference type="RefSeq" id="WP_051802470.1">
    <property type="nucleotide sequence ID" value="NZ_AP023354.1"/>
</dbReference>
<name>A0A810LDH3_9ACTN</name>
<dbReference type="PANTHER" id="PTHR33993">
    <property type="entry name" value="GLYOXALASE-RELATED"/>
    <property type="match status" value="1"/>
</dbReference>
<gene>
    <name evidence="2" type="ORF">Asera_63840</name>
</gene>
<dbReference type="InterPro" id="IPR004360">
    <property type="entry name" value="Glyas_Fos-R_dOase_dom"/>
</dbReference>
<dbReference type="Proteomes" id="UP000680750">
    <property type="component" value="Chromosome"/>
</dbReference>
<dbReference type="InterPro" id="IPR037523">
    <property type="entry name" value="VOC_core"/>
</dbReference>
<feature type="domain" description="VOC" evidence="1">
    <location>
        <begin position="310"/>
        <end position="415"/>
    </location>
</feature>
<dbReference type="PROSITE" id="PS51819">
    <property type="entry name" value="VOC"/>
    <property type="match status" value="3"/>
</dbReference>
<dbReference type="SUPFAM" id="SSF54593">
    <property type="entry name" value="Glyoxalase/Bleomycin resistance protein/Dihydroxybiphenyl dioxygenase"/>
    <property type="match status" value="3"/>
</dbReference>
<evidence type="ECO:0000313" key="2">
    <source>
        <dbReference type="EMBL" id="BCJ32276.1"/>
    </source>
</evidence>
<dbReference type="Gene3D" id="3.30.720.120">
    <property type="match status" value="1"/>
</dbReference>
<dbReference type="EMBL" id="AP023354">
    <property type="protein sequence ID" value="BCJ32276.1"/>
    <property type="molecule type" value="Genomic_DNA"/>
</dbReference>
<accession>A0A810LDH3</accession>
<dbReference type="Gene3D" id="3.30.720.110">
    <property type="match status" value="1"/>
</dbReference>
<sequence length="415" mass="43654">MTDPFEQLREPVTPVAPDPAFARALRARVERALALPSGVIPMTTTIPPEAATTPRPAAVPYLAVADARAAIDWYTEVFGAVVDGEPVVMPDGRIGHAELAIGDGVLYLADEHPEIGVAAPRPNAAAVSLVLPVGDADAVRAAAIDAGATGDRPPYDGYGERMAWIVDPFGHRWGLHSPLPAAEPAYRTGDVGYVSLWVPDRDRAARFYRAVLGWDVPAGPRRHVSGQLPAIGLWSTAEGPTLFCCYAVADARANAEAVRAAGGRAGEPIPEPFGTVVECVDDQGTAFAMYQPPASHVGARPPANGRRHGDLGYLTLEVVDSAKARAFYGSVLGWRFAPGSVPDGWQVEGPVPMTGLSGGHERATAVPLWRVDDIAAAVAAVRAHGGTASDPERQPYGLTADCADDQGLRFHLGQL</sequence>
<dbReference type="CDD" id="cd07246">
    <property type="entry name" value="VOC_like"/>
    <property type="match status" value="1"/>
</dbReference>
<keyword evidence="3" id="KW-1185">Reference proteome</keyword>
<organism evidence="2 3">
    <name type="scientific">Actinocatenispora sera</name>
    <dbReference type="NCBI Taxonomy" id="390989"/>
    <lineage>
        <taxon>Bacteria</taxon>
        <taxon>Bacillati</taxon>
        <taxon>Actinomycetota</taxon>
        <taxon>Actinomycetes</taxon>
        <taxon>Micromonosporales</taxon>
        <taxon>Micromonosporaceae</taxon>
        <taxon>Actinocatenispora</taxon>
    </lineage>
</organism>
<dbReference type="Pfam" id="PF00903">
    <property type="entry name" value="Glyoxalase"/>
    <property type="match status" value="1"/>
</dbReference>
<dbReference type="AlphaFoldDB" id="A0A810LDH3"/>
<proteinExistence type="predicted"/>
<reference evidence="2" key="1">
    <citation type="submission" date="2020-08" db="EMBL/GenBank/DDBJ databases">
        <title>Whole genome shotgun sequence of Actinocatenispora sera NBRC 101916.</title>
        <authorList>
            <person name="Komaki H."/>
            <person name="Tamura T."/>
        </authorList>
    </citation>
    <scope>NUCLEOTIDE SEQUENCE</scope>
    <source>
        <strain evidence="2">NBRC 101916</strain>
    </source>
</reference>
<dbReference type="KEGG" id="aser:Asera_63840"/>
<dbReference type="InterPro" id="IPR052164">
    <property type="entry name" value="Anthracycline_SecMetBiosynth"/>
</dbReference>
<dbReference type="InterPro" id="IPR029068">
    <property type="entry name" value="Glyas_Bleomycin-R_OHBP_Dase"/>
</dbReference>
<dbReference type="Gene3D" id="3.10.180.10">
    <property type="entry name" value="2,3-Dihydroxybiphenyl 1,2-Dioxygenase, domain 1"/>
    <property type="match status" value="2"/>
</dbReference>
<evidence type="ECO:0000259" key="1">
    <source>
        <dbReference type="PROSITE" id="PS51819"/>
    </source>
</evidence>